<dbReference type="Pfam" id="PF00437">
    <property type="entry name" value="T2SSE"/>
    <property type="match status" value="1"/>
</dbReference>
<geneLocation type="plasmid" evidence="3">
    <name>unnamed4</name>
</geneLocation>
<dbReference type="SUPFAM" id="SSF52540">
    <property type="entry name" value="P-loop containing nucleoside triphosphate hydrolases"/>
    <property type="match status" value="1"/>
</dbReference>
<dbReference type="Gene3D" id="3.40.50.300">
    <property type="entry name" value="P-loop containing nucleotide triphosphate hydrolases"/>
    <property type="match status" value="1"/>
</dbReference>
<dbReference type="PANTHER" id="PTHR30486:SF6">
    <property type="entry name" value="TYPE IV PILUS RETRACTATION ATPASE PILT"/>
    <property type="match status" value="1"/>
</dbReference>
<proteinExistence type="inferred from homology"/>
<reference evidence="3 4" key="1">
    <citation type="submission" date="2019-12" db="EMBL/GenBank/DDBJ databases">
        <title>Functional and genomic insights into the Sphingobium yanoikuyae YC-JY1, a bacterium efficiently degrading bisphenol A.</title>
        <authorList>
            <person name="Jia Y."/>
            <person name="Li X."/>
            <person name="Wang J."/>
            <person name="Eltoukhy A."/>
            <person name="Lamraoui I."/>
            <person name="Yan Y."/>
        </authorList>
    </citation>
    <scope>NUCLEOTIDE SEQUENCE [LARGE SCALE GENOMIC DNA]</scope>
    <source>
        <strain evidence="3 4">YC-JY1</strain>
        <plasmid evidence="3 4">unnamed4</plasmid>
    </source>
</reference>
<dbReference type="GO" id="GO:0016887">
    <property type="term" value="F:ATP hydrolysis activity"/>
    <property type="evidence" value="ECO:0007669"/>
    <property type="project" value="InterPro"/>
</dbReference>
<dbReference type="InterPro" id="IPR001482">
    <property type="entry name" value="T2SS/T4SS_dom"/>
</dbReference>
<dbReference type="SMART" id="SM00382">
    <property type="entry name" value="AAA"/>
    <property type="match status" value="1"/>
</dbReference>
<dbReference type="GO" id="GO:0043684">
    <property type="term" value="C:type IV secretion system complex"/>
    <property type="evidence" value="ECO:0007669"/>
    <property type="project" value="InterPro"/>
</dbReference>
<evidence type="ECO:0000256" key="1">
    <source>
        <dbReference type="ARBA" id="ARBA00006611"/>
    </source>
</evidence>
<protein>
    <submittedName>
        <fullName evidence="3">P-type DNA transfer ATPase VirB11</fullName>
    </submittedName>
</protein>
<dbReference type="InterPro" id="IPR003593">
    <property type="entry name" value="AAA+_ATPase"/>
</dbReference>
<dbReference type="Proteomes" id="UP000464086">
    <property type="component" value="Plasmid unnamed4"/>
</dbReference>
<evidence type="ECO:0000313" key="3">
    <source>
        <dbReference type="EMBL" id="QHD70849.1"/>
    </source>
</evidence>
<gene>
    <name evidence="3" type="primary">virB11</name>
    <name evidence="3" type="ORF">GS397_27500</name>
</gene>
<feature type="domain" description="AAA+ ATPase" evidence="2">
    <location>
        <begin position="159"/>
        <end position="284"/>
    </location>
</feature>
<dbReference type="EMBL" id="CP047222">
    <property type="protein sequence ID" value="QHD70849.1"/>
    <property type="molecule type" value="Genomic_DNA"/>
</dbReference>
<dbReference type="InterPro" id="IPR027417">
    <property type="entry name" value="P-loop_NTPase"/>
</dbReference>
<dbReference type="AlphaFoldDB" id="A0A6P1GQR2"/>
<dbReference type="InterPro" id="IPR050921">
    <property type="entry name" value="T4SS_GSP_E_ATPase"/>
</dbReference>
<evidence type="ECO:0000259" key="2">
    <source>
        <dbReference type="SMART" id="SM00382"/>
    </source>
</evidence>
<organism evidence="3 4">
    <name type="scientific">Sphingobium yanoikuyae</name>
    <name type="common">Sphingomonas yanoikuyae</name>
    <dbReference type="NCBI Taxonomy" id="13690"/>
    <lineage>
        <taxon>Bacteria</taxon>
        <taxon>Pseudomonadati</taxon>
        <taxon>Pseudomonadota</taxon>
        <taxon>Alphaproteobacteria</taxon>
        <taxon>Sphingomonadales</taxon>
        <taxon>Sphingomonadaceae</taxon>
        <taxon>Sphingobium</taxon>
    </lineage>
</organism>
<evidence type="ECO:0000313" key="4">
    <source>
        <dbReference type="Proteomes" id="UP000464086"/>
    </source>
</evidence>
<dbReference type="RefSeq" id="WP_092959923.1">
    <property type="nucleotide sequence ID" value="NZ_CP047222.1"/>
</dbReference>
<dbReference type="InterPro" id="IPR014155">
    <property type="entry name" value="VirB11"/>
</dbReference>
<name>A0A6P1GQR2_SPHYA</name>
<comment type="similarity">
    <text evidence="1">Belongs to the GSP E family.</text>
</comment>
<dbReference type="GO" id="GO:0044097">
    <property type="term" value="P:secretion by the type IV secretion system"/>
    <property type="evidence" value="ECO:0007669"/>
    <property type="project" value="InterPro"/>
</dbReference>
<sequence length="331" mass="36353">MFDQSILVHHLEPLRALLDADAVTELVINKPFEIGIEGRGGWEWVNNDKLSVQWLETLATAMANYTKQKVGPQTPICSTSLPTGERVQIVAPPACDLGLYSITIRKPSIKTFGLDELDAGGLFAETKIARGRTAAADAELIALKQKGDWPGFLELAVKSRKNILISGATGSGKTTLSKALIKLIPEEERLLTIEDTRELIVPHRNAVHLLYSKDGQGQAQVGAKHLLEAALRMRPDRILLQELRDGTAFFYLRNVNSGHPGSITTVHADSAALAFQQLSLLVKESEGGRDLARADILDLLRLLVDVVVQCKKVEGRFRVTEIYFEPDTTGM</sequence>
<dbReference type="PANTHER" id="PTHR30486">
    <property type="entry name" value="TWITCHING MOTILITY PROTEIN PILT"/>
    <property type="match status" value="1"/>
</dbReference>
<keyword evidence="3" id="KW-0614">Plasmid</keyword>
<dbReference type="CDD" id="cd01130">
    <property type="entry name" value="VirB11-like_ATPase"/>
    <property type="match status" value="1"/>
</dbReference>
<dbReference type="NCBIfam" id="TIGR02788">
    <property type="entry name" value="VirB11"/>
    <property type="match status" value="1"/>
</dbReference>
<dbReference type="Gene3D" id="3.30.450.90">
    <property type="match status" value="1"/>
</dbReference>
<accession>A0A6P1GQR2</accession>